<dbReference type="AlphaFoldDB" id="A0A0J8UDA7"/>
<accession>A0A0J8UDA7</accession>
<dbReference type="OrthoDB" id="2679623at2"/>
<dbReference type="InterPro" id="IPR001387">
    <property type="entry name" value="Cro/C1-type_HTH"/>
</dbReference>
<evidence type="ECO:0000313" key="2">
    <source>
        <dbReference type="EMBL" id="KMV18330.1"/>
    </source>
</evidence>
<dbReference type="Proteomes" id="UP000037594">
    <property type="component" value="Unassembled WGS sequence"/>
</dbReference>
<dbReference type="RefSeq" id="WP_048895779.1">
    <property type="nucleotide sequence ID" value="NZ_LFOD01000008.1"/>
</dbReference>
<dbReference type="PATRIC" id="fig|451644.5.peg.2467"/>
<dbReference type="SUPFAM" id="SSF47413">
    <property type="entry name" value="lambda repressor-like DNA-binding domains"/>
    <property type="match status" value="1"/>
</dbReference>
<organism evidence="2 3">
    <name type="scientific">Mycolicibacterium conceptionense</name>
    <dbReference type="NCBI Taxonomy" id="451644"/>
    <lineage>
        <taxon>Bacteria</taxon>
        <taxon>Bacillati</taxon>
        <taxon>Actinomycetota</taxon>
        <taxon>Actinomycetes</taxon>
        <taxon>Mycobacteriales</taxon>
        <taxon>Mycobacteriaceae</taxon>
        <taxon>Mycolicibacterium</taxon>
    </lineage>
</organism>
<comment type="caution">
    <text evidence="2">The sequence shown here is derived from an EMBL/GenBank/DDBJ whole genome shotgun (WGS) entry which is preliminary data.</text>
</comment>
<proteinExistence type="predicted"/>
<dbReference type="Pfam" id="PF01381">
    <property type="entry name" value="HTH_3"/>
    <property type="match status" value="1"/>
</dbReference>
<dbReference type="InterPro" id="IPR010982">
    <property type="entry name" value="Lambda_DNA-bd_dom_sf"/>
</dbReference>
<dbReference type="EMBL" id="LFOD01000008">
    <property type="protein sequence ID" value="KMV18330.1"/>
    <property type="molecule type" value="Genomic_DNA"/>
</dbReference>
<gene>
    <name evidence="2" type="ORF">ACT17_11930</name>
</gene>
<evidence type="ECO:0000259" key="1">
    <source>
        <dbReference type="PROSITE" id="PS50943"/>
    </source>
</evidence>
<feature type="domain" description="HTH cro/C1-type" evidence="1">
    <location>
        <begin position="47"/>
        <end position="88"/>
    </location>
</feature>
<dbReference type="Gene3D" id="1.10.260.40">
    <property type="entry name" value="lambda repressor-like DNA-binding domains"/>
    <property type="match status" value="1"/>
</dbReference>
<protein>
    <submittedName>
        <fullName evidence="2">XRE family transcriptional regulator</fullName>
    </submittedName>
</protein>
<dbReference type="PROSITE" id="PS50943">
    <property type="entry name" value="HTH_CROC1"/>
    <property type="match status" value="1"/>
</dbReference>
<dbReference type="CDD" id="cd00093">
    <property type="entry name" value="HTH_XRE"/>
    <property type="match status" value="1"/>
</dbReference>
<evidence type="ECO:0000313" key="3">
    <source>
        <dbReference type="Proteomes" id="UP000037594"/>
    </source>
</evidence>
<name>A0A0J8UDA7_9MYCO</name>
<dbReference type="GO" id="GO:0003677">
    <property type="term" value="F:DNA binding"/>
    <property type="evidence" value="ECO:0007669"/>
    <property type="project" value="InterPro"/>
</dbReference>
<sequence length="153" mass="16224">MDSSEPESIGELDGSDLAAKLNKLFDTMHPRGTAPVSNYAAAKGIEEKTGVSITAQYLGQLRAGKKRNPTMQHLRAIADYFGISASYLLEPGPNEDIESQLEVLRVMRDAGVRDIASRAAGLSPEALVGVAAIIDRARALEQLPPVAPPAGTE</sequence>
<reference evidence="2 3" key="1">
    <citation type="submission" date="2015-06" db="EMBL/GenBank/DDBJ databases">
        <title>Genome sequence of Mycobacterium conceptionense strain MLE.</title>
        <authorList>
            <person name="Greninger A.L."/>
            <person name="Cunningham G."/>
            <person name="Chiu C.Y."/>
            <person name="Miller S."/>
        </authorList>
    </citation>
    <scope>NUCLEOTIDE SEQUENCE [LARGE SCALE GENOMIC DNA]</scope>
    <source>
        <strain evidence="2 3">MLE</strain>
    </source>
</reference>